<organism evidence="2">
    <name type="scientific">Anopheles sinensis</name>
    <name type="common">Mosquito</name>
    <dbReference type="NCBI Taxonomy" id="74873"/>
    <lineage>
        <taxon>Eukaryota</taxon>
        <taxon>Metazoa</taxon>
        <taxon>Ecdysozoa</taxon>
        <taxon>Arthropoda</taxon>
        <taxon>Hexapoda</taxon>
        <taxon>Insecta</taxon>
        <taxon>Pterygota</taxon>
        <taxon>Neoptera</taxon>
        <taxon>Endopterygota</taxon>
        <taxon>Diptera</taxon>
        <taxon>Nematocera</taxon>
        <taxon>Culicoidea</taxon>
        <taxon>Culicidae</taxon>
        <taxon>Anophelinae</taxon>
        <taxon>Anopheles</taxon>
    </lineage>
</organism>
<name>A0A084VSJ9_ANOSI</name>
<keyword evidence="4" id="KW-1185">Reference proteome</keyword>
<reference evidence="2 4" key="1">
    <citation type="journal article" date="2014" name="BMC Genomics">
        <title>Genome sequence of Anopheles sinensis provides insight into genetics basis of mosquito competence for malaria parasites.</title>
        <authorList>
            <person name="Zhou D."/>
            <person name="Zhang D."/>
            <person name="Ding G."/>
            <person name="Shi L."/>
            <person name="Hou Q."/>
            <person name="Ye Y."/>
            <person name="Xu Y."/>
            <person name="Zhou H."/>
            <person name="Xiong C."/>
            <person name="Li S."/>
            <person name="Yu J."/>
            <person name="Hong S."/>
            <person name="Yu X."/>
            <person name="Zou P."/>
            <person name="Chen C."/>
            <person name="Chang X."/>
            <person name="Wang W."/>
            <person name="Lv Y."/>
            <person name="Sun Y."/>
            <person name="Ma L."/>
            <person name="Shen B."/>
            <person name="Zhu C."/>
        </authorList>
    </citation>
    <scope>NUCLEOTIDE SEQUENCE [LARGE SCALE GENOMIC DNA]</scope>
</reference>
<feature type="compositionally biased region" description="Low complexity" evidence="1">
    <location>
        <begin position="26"/>
        <end position="35"/>
    </location>
</feature>
<evidence type="ECO:0000313" key="4">
    <source>
        <dbReference type="Proteomes" id="UP000030765"/>
    </source>
</evidence>
<feature type="region of interest" description="Disordered" evidence="1">
    <location>
        <begin position="24"/>
        <end position="49"/>
    </location>
</feature>
<accession>A0A084VSJ9</accession>
<dbReference type="EMBL" id="KE525055">
    <property type="protein sequence ID" value="KFB40943.1"/>
    <property type="molecule type" value="Genomic_DNA"/>
</dbReference>
<dbReference type="Proteomes" id="UP000030765">
    <property type="component" value="Unassembled WGS sequence"/>
</dbReference>
<dbReference type="EnsemblMetazoa" id="ASIC008487-RA">
    <property type="protein sequence ID" value="ASIC008487-PA"/>
    <property type="gene ID" value="ASIC008487"/>
</dbReference>
<evidence type="ECO:0000313" key="3">
    <source>
        <dbReference type="EnsemblMetazoa" id="ASIC008487-PA"/>
    </source>
</evidence>
<reference evidence="3" key="2">
    <citation type="submission" date="2020-05" db="UniProtKB">
        <authorList>
            <consortium name="EnsemblMetazoa"/>
        </authorList>
    </citation>
    <scope>IDENTIFICATION</scope>
</reference>
<dbReference type="VEuPathDB" id="VectorBase:ASIC008487"/>
<sequence length="80" mass="9035">MRGTTWSLPARTLLKLASTSRWLHLQQKQQQQETTQPHRTAPGPAFSFGRPADVVNSIWATFISNPRSSKYGDEVRARAI</sequence>
<proteinExistence type="predicted"/>
<dbReference type="AlphaFoldDB" id="A0A084VSJ9"/>
<gene>
    <name evidence="2" type="ORF">ZHAS_00008487</name>
</gene>
<dbReference type="EMBL" id="ATLV01016052">
    <property type="status" value="NOT_ANNOTATED_CDS"/>
    <property type="molecule type" value="Genomic_DNA"/>
</dbReference>
<evidence type="ECO:0000313" key="2">
    <source>
        <dbReference type="EMBL" id="KFB40943.1"/>
    </source>
</evidence>
<protein>
    <submittedName>
        <fullName evidence="2 3">Uncharacterized protein</fullName>
    </submittedName>
</protein>
<evidence type="ECO:0000256" key="1">
    <source>
        <dbReference type="SAM" id="MobiDB-lite"/>
    </source>
</evidence>